<evidence type="ECO:0000313" key="1">
    <source>
        <dbReference type="EMBL" id="KAI0528635.1"/>
    </source>
</evidence>
<evidence type="ECO:0000313" key="2">
    <source>
        <dbReference type="Proteomes" id="UP000829196"/>
    </source>
</evidence>
<keyword evidence="2" id="KW-1185">Reference proteome</keyword>
<dbReference type="Proteomes" id="UP000829196">
    <property type="component" value="Unassembled WGS sequence"/>
</dbReference>
<accession>A0A8T3CA42</accession>
<organism evidence="1 2">
    <name type="scientific">Dendrobium nobile</name>
    <name type="common">Orchid</name>
    <dbReference type="NCBI Taxonomy" id="94219"/>
    <lineage>
        <taxon>Eukaryota</taxon>
        <taxon>Viridiplantae</taxon>
        <taxon>Streptophyta</taxon>
        <taxon>Embryophyta</taxon>
        <taxon>Tracheophyta</taxon>
        <taxon>Spermatophyta</taxon>
        <taxon>Magnoliopsida</taxon>
        <taxon>Liliopsida</taxon>
        <taxon>Asparagales</taxon>
        <taxon>Orchidaceae</taxon>
        <taxon>Epidendroideae</taxon>
        <taxon>Malaxideae</taxon>
        <taxon>Dendrobiinae</taxon>
        <taxon>Dendrobium</taxon>
    </lineage>
</organism>
<dbReference type="AlphaFoldDB" id="A0A8T3CA42"/>
<proteinExistence type="predicted"/>
<gene>
    <name evidence="1" type="ORF">KFK09_001177</name>
</gene>
<dbReference type="EMBL" id="JAGYWB010000002">
    <property type="protein sequence ID" value="KAI0528635.1"/>
    <property type="molecule type" value="Genomic_DNA"/>
</dbReference>
<name>A0A8T3CA42_DENNO</name>
<sequence length="49" mass="5637">MEVMKKFATFCACTLLTILSPEIPLRADVRRERAMLYSIGFSTKMLHLC</sequence>
<reference evidence="1" key="1">
    <citation type="journal article" date="2022" name="Front. Genet.">
        <title>Chromosome-Scale Assembly of the Dendrobium nobile Genome Provides Insights Into the Molecular Mechanism of the Biosynthesis of the Medicinal Active Ingredient of Dendrobium.</title>
        <authorList>
            <person name="Xu Q."/>
            <person name="Niu S.-C."/>
            <person name="Li K.-L."/>
            <person name="Zheng P.-J."/>
            <person name="Zhang X.-J."/>
            <person name="Jia Y."/>
            <person name="Liu Y."/>
            <person name="Niu Y.-X."/>
            <person name="Yu L.-H."/>
            <person name="Chen D.-F."/>
            <person name="Zhang G.-Q."/>
        </authorList>
    </citation>
    <scope>NUCLEOTIDE SEQUENCE</scope>
    <source>
        <tissue evidence="1">Leaf</tissue>
    </source>
</reference>
<protein>
    <submittedName>
        <fullName evidence="1">Uncharacterized protein</fullName>
    </submittedName>
</protein>
<comment type="caution">
    <text evidence="1">The sequence shown here is derived from an EMBL/GenBank/DDBJ whole genome shotgun (WGS) entry which is preliminary data.</text>
</comment>